<dbReference type="Proteomes" id="UP000006729">
    <property type="component" value="Chromosome 1"/>
</dbReference>
<dbReference type="ExpressionAtlas" id="A0A2K2BWX7">
    <property type="expression patterns" value="baseline and differential"/>
</dbReference>
<evidence type="ECO:0000259" key="5">
    <source>
        <dbReference type="PROSITE" id="PS51203"/>
    </source>
</evidence>
<dbReference type="SUPFAM" id="SSF49764">
    <property type="entry name" value="HSP20-like chaperones"/>
    <property type="match status" value="1"/>
</dbReference>
<evidence type="ECO:0000313" key="7">
    <source>
        <dbReference type="Proteomes" id="UP000006729"/>
    </source>
</evidence>
<dbReference type="GO" id="GO:0051082">
    <property type="term" value="F:unfolded protein binding"/>
    <property type="evidence" value="ECO:0000318"/>
    <property type="project" value="GO_Central"/>
</dbReference>
<dbReference type="InParanoid" id="A0A2K2BWX7"/>
<name>A0A2K2BWX7_POPTR</name>
<protein>
    <recommendedName>
        <fullName evidence="5">CS domain-containing protein</fullName>
    </recommendedName>
</protein>
<dbReference type="PANTHER" id="PTHR12356">
    <property type="entry name" value="NUCLEAR MOVEMENT PROTEIN NUDC"/>
    <property type="match status" value="1"/>
</dbReference>
<feature type="region of interest" description="Disordered" evidence="4">
    <location>
        <begin position="116"/>
        <end position="145"/>
    </location>
</feature>
<comment type="subcellular location">
    <subcellularLocation>
        <location evidence="1">Cytoplasmic granule</location>
    </subcellularLocation>
</comment>
<dbReference type="Pfam" id="PF04969">
    <property type="entry name" value="CS"/>
    <property type="match status" value="1"/>
</dbReference>
<feature type="domain" description="CS" evidence="5">
    <location>
        <begin position="148"/>
        <end position="237"/>
    </location>
</feature>
<dbReference type="FunFam" id="2.60.40.790:FF:000001">
    <property type="entry name" value="Nuclear migration protein nudC"/>
    <property type="match status" value="1"/>
</dbReference>
<feature type="region of interest" description="Disordered" evidence="4">
    <location>
        <begin position="244"/>
        <end position="263"/>
    </location>
</feature>
<dbReference type="InterPro" id="IPR007052">
    <property type="entry name" value="CS_dom"/>
</dbReference>
<evidence type="ECO:0000256" key="4">
    <source>
        <dbReference type="SAM" id="MobiDB-lite"/>
    </source>
</evidence>
<sequence length="305" mass="35097">MNFVTKSDRNFTRIVIFTNSFYKEKRKKKTIKFSFFAQKSRNSIMAILSDYEEPEQNQQAPASPSSSLSFNVVLDPSNPLGLLESALNFLSQKSDVLKTDVSALVKEFKKRIKAEEDSIKAEEKRRTEEKKREEEKKRLRVPNKDNGLDMDNYSWAQTLQEVTITVPVPPGTNSRDVVCEMKKKSAKVGLKGQPSILEGELFETIKVDDSLWNLEDQKTLSVHLTKCDRMNWWKSLFKGGSEIDIQKTEPEPSKLSDLDPETRSTVEKMMFDQRQKQLGLPTSKEIENEGLMKQLMAQHPSKPWQ</sequence>
<evidence type="ECO:0000256" key="3">
    <source>
        <dbReference type="ARBA" id="ARBA00053226"/>
    </source>
</evidence>
<dbReference type="GO" id="GO:0005737">
    <property type="term" value="C:cytoplasm"/>
    <property type="evidence" value="ECO:0000318"/>
    <property type="project" value="GO_Central"/>
</dbReference>
<dbReference type="STRING" id="3694.A0A2K2BWX7"/>
<comment type="function">
    <text evidence="3">Small heat shock protein required for the establishment of auxin gradients and for patterning of the apical domain of the embryo. Involved in the specification of the cotyledon primordia. Also required for normal inflorescence and floral meristem function, normal developmental patterning and thermotolerance. Acts as a molecular chaperone.</text>
</comment>
<dbReference type="EMBL" id="CM009290">
    <property type="protein sequence ID" value="PNT54283.1"/>
    <property type="molecule type" value="Genomic_DNA"/>
</dbReference>
<evidence type="ECO:0000256" key="1">
    <source>
        <dbReference type="ARBA" id="ARBA00004463"/>
    </source>
</evidence>
<dbReference type="InterPro" id="IPR008978">
    <property type="entry name" value="HSP20-like_chaperone"/>
</dbReference>
<organism evidence="6 7">
    <name type="scientific">Populus trichocarpa</name>
    <name type="common">Western balsam poplar</name>
    <name type="synonym">Populus balsamifera subsp. trichocarpa</name>
    <dbReference type="NCBI Taxonomy" id="3694"/>
    <lineage>
        <taxon>Eukaryota</taxon>
        <taxon>Viridiplantae</taxon>
        <taxon>Streptophyta</taxon>
        <taxon>Embryophyta</taxon>
        <taxon>Tracheophyta</taxon>
        <taxon>Spermatophyta</taxon>
        <taxon>Magnoliopsida</taxon>
        <taxon>eudicotyledons</taxon>
        <taxon>Gunneridae</taxon>
        <taxon>Pentapetalae</taxon>
        <taxon>rosids</taxon>
        <taxon>fabids</taxon>
        <taxon>Malpighiales</taxon>
        <taxon>Salicaceae</taxon>
        <taxon>Saliceae</taxon>
        <taxon>Populus</taxon>
    </lineage>
</organism>
<proteinExistence type="predicted"/>
<dbReference type="GO" id="GO:0006950">
    <property type="term" value="P:response to stress"/>
    <property type="evidence" value="ECO:0007669"/>
    <property type="project" value="UniProtKB-ARBA"/>
</dbReference>
<reference evidence="6 7" key="1">
    <citation type="journal article" date="2006" name="Science">
        <title>The genome of black cottonwood, Populus trichocarpa (Torr. &amp; Gray).</title>
        <authorList>
            <person name="Tuskan G.A."/>
            <person name="Difazio S."/>
            <person name="Jansson S."/>
            <person name="Bohlmann J."/>
            <person name="Grigoriev I."/>
            <person name="Hellsten U."/>
            <person name="Putnam N."/>
            <person name="Ralph S."/>
            <person name="Rombauts S."/>
            <person name="Salamov A."/>
            <person name="Schein J."/>
            <person name="Sterck L."/>
            <person name="Aerts A."/>
            <person name="Bhalerao R.R."/>
            <person name="Bhalerao R.P."/>
            <person name="Blaudez D."/>
            <person name="Boerjan W."/>
            <person name="Brun A."/>
            <person name="Brunner A."/>
            <person name="Busov V."/>
            <person name="Campbell M."/>
            <person name="Carlson J."/>
            <person name="Chalot M."/>
            <person name="Chapman J."/>
            <person name="Chen G.L."/>
            <person name="Cooper D."/>
            <person name="Coutinho P.M."/>
            <person name="Couturier J."/>
            <person name="Covert S."/>
            <person name="Cronk Q."/>
            <person name="Cunningham R."/>
            <person name="Davis J."/>
            <person name="Degroeve S."/>
            <person name="Dejardin A."/>
            <person name="Depamphilis C."/>
            <person name="Detter J."/>
            <person name="Dirks B."/>
            <person name="Dubchak I."/>
            <person name="Duplessis S."/>
            <person name="Ehlting J."/>
            <person name="Ellis B."/>
            <person name="Gendler K."/>
            <person name="Goodstein D."/>
            <person name="Gribskov M."/>
            <person name="Grimwood J."/>
            <person name="Groover A."/>
            <person name="Gunter L."/>
            <person name="Hamberger B."/>
            <person name="Heinze B."/>
            <person name="Helariutta Y."/>
            <person name="Henrissat B."/>
            <person name="Holligan D."/>
            <person name="Holt R."/>
            <person name="Huang W."/>
            <person name="Islam-Faridi N."/>
            <person name="Jones S."/>
            <person name="Jones-Rhoades M."/>
            <person name="Jorgensen R."/>
            <person name="Joshi C."/>
            <person name="Kangasjarvi J."/>
            <person name="Karlsson J."/>
            <person name="Kelleher C."/>
            <person name="Kirkpatrick R."/>
            <person name="Kirst M."/>
            <person name="Kohler A."/>
            <person name="Kalluri U."/>
            <person name="Larimer F."/>
            <person name="Leebens-Mack J."/>
            <person name="Leple J.C."/>
            <person name="Locascio P."/>
            <person name="Lou Y."/>
            <person name="Lucas S."/>
            <person name="Martin F."/>
            <person name="Montanini B."/>
            <person name="Napoli C."/>
            <person name="Nelson D.R."/>
            <person name="Nelson C."/>
            <person name="Nieminen K."/>
            <person name="Nilsson O."/>
            <person name="Pereda V."/>
            <person name="Peter G."/>
            <person name="Philippe R."/>
            <person name="Pilate G."/>
            <person name="Poliakov A."/>
            <person name="Razumovskaya J."/>
            <person name="Richardson P."/>
            <person name="Rinaldi C."/>
            <person name="Ritland K."/>
            <person name="Rouze P."/>
            <person name="Ryaboy D."/>
            <person name="Schmutz J."/>
            <person name="Schrader J."/>
            <person name="Segerman B."/>
            <person name="Shin H."/>
            <person name="Siddiqui A."/>
            <person name="Sterky F."/>
            <person name="Terry A."/>
            <person name="Tsai C.J."/>
            <person name="Uberbacher E."/>
            <person name="Unneberg P."/>
            <person name="Vahala J."/>
            <person name="Wall K."/>
            <person name="Wessler S."/>
            <person name="Yang G."/>
            <person name="Yin T."/>
            <person name="Douglas C."/>
            <person name="Marra M."/>
            <person name="Sandberg G."/>
            <person name="Van de Peer Y."/>
            <person name="Rokhsar D."/>
        </authorList>
    </citation>
    <scope>NUCLEOTIDE SEQUENCE [LARGE SCALE GENOMIC DNA]</scope>
    <source>
        <strain evidence="7">cv. Nisqually</strain>
    </source>
</reference>
<evidence type="ECO:0000256" key="2">
    <source>
        <dbReference type="ARBA" id="ARBA00022490"/>
    </source>
</evidence>
<dbReference type="InterPro" id="IPR037898">
    <property type="entry name" value="NudC_fam"/>
</dbReference>
<dbReference type="AlphaFoldDB" id="A0A2K2BWX7"/>
<accession>A0A2K2BWX7</accession>
<keyword evidence="7" id="KW-1185">Reference proteome</keyword>
<dbReference type="Gene3D" id="2.60.40.790">
    <property type="match status" value="1"/>
</dbReference>
<dbReference type="PANTHER" id="PTHR12356:SF22">
    <property type="entry name" value="PROTEIN BOBBER 2-LIKE"/>
    <property type="match status" value="1"/>
</dbReference>
<dbReference type="CDD" id="cd06467">
    <property type="entry name" value="p23_NUDC_like"/>
    <property type="match status" value="1"/>
</dbReference>
<dbReference type="GO" id="GO:0006457">
    <property type="term" value="P:protein folding"/>
    <property type="evidence" value="ECO:0000318"/>
    <property type="project" value="GO_Central"/>
</dbReference>
<keyword evidence="2" id="KW-0963">Cytoplasm</keyword>
<dbReference type="PROSITE" id="PS51203">
    <property type="entry name" value="CS"/>
    <property type="match status" value="1"/>
</dbReference>
<gene>
    <name evidence="6" type="ORF">POPTR_001G132500</name>
</gene>
<evidence type="ECO:0000313" key="6">
    <source>
        <dbReference type="EMBL" id="PNT54283.1"/>
    </source>
</evidence>